<dbReference type="Pfam" id="PF13230">
    <property type="entry name" value="GATase_4"/>
    <property type="match status" value="1"/>
</dbReference>
<dbReference type="PANTHER" id="PTHR43187:SF1">
    <property type="entry name" value="GLUTAMINE AMIDOTRANSFERASE DUG3-RELATED"/>
    <property type="match status" value="1"/>
</dbReference>
<evidence type="ECO:0000256" key="1">
    <source>
        <dbReference type="ARBA" id="ARBA00022962"/>
    </source>
</evidence>
<keyword evidence="1" id="KW-0315">Glutamine amidotransferase</keyword>
<dbReference type="InterPro" id="IPR026869">
    <property type="entry name" value="EgtC-like"/>
</dbReference>
<dbReference type="PANTHER" id="PTHR43187">
    <property type="entry name" value="GLUTAMINE AMIDOTRANSFERASE DUG3-RELATED"/>
    <property type="match status" value="1"/>
</dbReference>
<gene>
    <name evidence="3" type="ORF">NIES3787_30020</name>
</gene>
<dbReference type="InterPro" id="IPR029055">
    <property type="entry name" value="Ntn_hydrolases_N"/>
</dbReference>
<reference evidence="3 4" key="1">
    <citation type="submission" date="2019-02" db="EMBL/GenBank/DDBJ databases">
        <title>Draft genome sequence of Arthrospira platensis NIES-3787.</title>
        <authorList>
            <person name="Yamaguchi H."/>
            <person name="Suzuki S."/>
            <person name="Kawachi M."/>
        </authorList>
    </citation>
    <scope>NUCLEOTIDE SEQUENCE [LARGE SCALE GENOMIC DNA]</scope>
    <source>
        <strain evidence="3 4">NIES-3787</strain>
    </source>
</reference>
<evidence type="ECO:0000313" key="4">
    <source>
        <dbReference type="Proteomes" id="UP000438874"/>
    </source>
</evidence>
<dbReference type="InterPro" id="IPR052373">
    <property type="entry name" value="Gamma-glu_amide_hydrolase"/>
</dbReference>
<dbReference type="InterPro" id="IPR017932">
    <property type="entry name" value="GATase_2_dom"/>
</dbReference>
<comment type="caution">
    <text evidence="3">The sequence shown here is derived from an EMBL/GenBank/DDBJ whole genome shotgun (WGS) entry which is preliminary data.</text>
</comment>
<dbReference type="PROSITE" id="PS51278">
    <property type="entry name" value="GATASE_TYPE_2"/>
    <property type="match status" value="1"/>
</dbReference>
<evidence type="ECO:0000259" key="2">
    <source>
        <dbReference type="PROSITE" id="PS51278"/>
    </source>
</evidence>
<feature type="domain" description="Glutamine amidotransferase type-2" evidence="2">
    <location>
        <begin position="2"/>
        <end position="269"/>
    </location>
</feature>
<dbReference type="AlphaFoldDB" id="A0A6H9GLL9"/>
<dbReference type="Proteomes" id="UP000438874">
    <property type="component" value="Unassembled WGS sequence"/>
</dbReference>
<evidence type="ECO:0000313" key="3">
    <source>
        <dbReference type="EMBL" id="GCL47296.1"/>
    </source>
</evidence>
<protein>
    <recommendedName>
        <fullName evidence="2">Glutamine amidotransferase type-2 domain-containing protein</fullName>
    </recommendedName>
</protein>
<name>A0A6H9GLL9_MICAE</name>
<proteinExistence type="predicted"/>
<accession>A0A6H9GLL9</accession>
<dbReference type="CDD" id="cd01908">
    <property type="entry name" value="YafJ"/>
    <property type="match status" value="1"/>
</dbReference>
<dbReference type="Gene3D" id="3.60.20.10">
    <property type="entry name" value="Glutamine Phosphoribosylpyrophosphate, subunit 1, domain 1"/>
    <property type="match status" value="1"/>
</dbReference>
<dbReference type="SUPFAM" id="SSF56235">
    <property type="entry name" value="N-terminal nucleophile aminohydrolases (Ntn hydrolases)"/>
    <property type="match status" value="1"/>
</dbReference>
<organism evidence="3 4">
    <name type="scientific">Microcystis aeruginosa NIES-3787</name>
    <dbReference type="NCBI Taxonomy" id="2517782"/>
    <lineage>
        <taxon>Bacteria</taxon>
        <taxon>Bacillati</taxon>
        <taxon>Cyanobacteriota</taxon>
        <taxon>Cyanophyceae</taxon>
        <taxon>Oscillatoriophycideae</taxon>
        <taxon>Chroococcales</taxon>
        <taxon>Microcystaceae</taxon>
        <taxon>Microcystis</taxon>
    </lineage>
</organism>
<sequence length="269" mass="30754">MCRWVAYAGPEIYLEDILFNQDHSIVNQSLSAHESVWTTNGDGFGVAWYTQRTTAGLFKDVLPAWNDSNLRSLAAHIRTTLFFAHVRATTGTAVSRSNCHPFIWKNWTFMHNGQIGNWNGCRKLYESHISEEFYHCREGTTDSEAIFLVALSLGLQHNPRQAIQQAFCLALEAMAKTQASEPLRASLAVTDGKEIWAFRYSTDDRSPSLYVGSPHTRASEHFPNEFNTIASEPSDHQAEHWHKVDESTCVHWTRERMNFYPIELGQRFI</sequence>
<dbReference type="EMBL" id="BJCH01000039">
    <property type="protein sequence ID" value="GCL47296.1"/>
    <property type="molecule type" value="Genomic_DNA"/>
</dbReference>